<gene>
    <name evidence="6" type="ORF">RF683_01765</name>
</gene>
<dbReference type="Proteomes" id="UP001180481">
    <property type="component" value="Chromosome"/>
</dbReference>
<dbReference type="InterPro" id="IPR058245">
    <property type="entry name" value="NreC/VraR/RcsB-like_REC"/>
</dbReference>
<accession>A0ABY9RAK7</accession>
<dbReference type="PANTHER" id="PTHR45566">
    <property type="entry name" value="HTH-TYPE TRANSCRIPTIONAL REGULATOR YHJB-RELATED"/>
    <property type="match status" value="1"/>
</dbReference>
<evidence type="ECO:0000256" key="3">
    <source>
        <dbReference type="PROSITE-ProRule" id="PRU00169"/>
    </source>
</evidence>
<name>A0ABY9RAK7_9FLAO</name>
<dbReference type="RefSeq" id="WP_309532513.1">
    <property type="nucleotide sequence ID" value="NZ_CP133721.1"/>
</dbReference>
<feature type="domain" description="Response regulatory" evidence="5">
    <location>
        <begin position="3"/>
        <end position="119"/>
    </location>
</feature>
<keyword evidence="2" id="KW-0238">DNA-binding</keyword>
<dbReference type="CDD" id="cd06170">
    <property type="entry name" value="LuxR_C_like"/>
    <property type="match status" value="1"/>
</dbReference>
<dbReference type="PRINTS" id="PR00038">
    <property type="entry name" value="HTHLUXR"/>
</dbReference>
<evidence type="ECO:0000256" key="1">
    <source>
        <dbReference type="ARBA" id="ARBA00022553"/>
    </source>
</evidence>
<keyword evidence="7" id="KW-1185">Reference proteome</keyword>
<protein>
    <submittedName>
        <fullName evidence="6">Response regulator transcription factor</fullName>
    </submittedName>
</protein>
<feature type="modified residue" description="4-aspartylphosphate" evidence="3">
    <location>
        <position position="54"/>
    </location>
</feature>
<keyword evidence="1 3" id="KW-0597">Phosphoprotein</keyword>
<dbReference type="InterPro" id="IPR001789">
    <property type="entry name" value="Sig_transdc_resp-reg_receiver"/>
</dbReference>
<sequence>MISICIADNSPVVHQGIKSYFVPNTEVSINAHVKNYSDLKKSLSKGKIDIVLLDVELNGLNSIITLRSLVNEYANVKFIIFTNVAESLYAPPAIKFGVKGYVSKNIELPELEKAILKVAGGTSVYSEEVKAAIAFIKKTKKEDRLFKKLSSREIEVLKYFNDGKKNKEVAKILNLDEKTISTYKLRLLQKLNVTNLVDLLKKAKDLAII</sequence>
<proteinExistence type="predicted"/>
<dbReference type="Pfam" id="PF00196">
    <property type="entry name" value="GerE"/>
    <property type="match status" value="1"/>
</dbReference>
<reference evidence="6" key="1">
    <citation type="submission" date="2023-09" db="EMBL/GenBank/DDBJ databases">
        <title>Flavobacterium sp. 20NA77.7 isolated from freshwater.</title>
        <authorList>
            <person name="Le V."/>
            <person name="Ko S.-R."/>
            <person name="Ahn C.-Y."/>
            <person name="Oh H.-M."/>
        </authorList>
    </citation>
    <scope>NUCLEOTIDE SEQUENCE</scope>
    <source>
        <strain evidence="6">20NA77.7</strain>
    </source>
</reference>
<dbReference type="SMART" id="SM00421">
    <property type="entry name" value="HTH_LUXR"/>
    <property type="match status" value="1"/>
</dbReference>
<evidence type="ECO:0000313" key="7">
    <source>
        <dbReference type="Proteomes" id="UP001180481"/>
    </source>
</evidence>
<dbReference type="CDD" id="cd17535">
    <property type="entry name" value="REC_NarL-like"/>
    <property type="match status" value="1"/>
</dbReference>
<dbReference type="Pfam" id="PF00072">
    <property type="entry name" value="Response_reg"/>
    <property type="match status" value="1"/>
</dbReference>
<feature type="domain" description="HTH luxR-type" evidence="4">
    <location>
        <begin position="142"/>
        <end position="207"/>
    </location>
</feature>
<dbReference type="InterPro" id="IPR000792">
    <property type="entry name" value="Tscrpt_reg_LuxR_C"/>
</dbReference>
<dbReference type="Gene3D" id="3.40.50.2300">
    <property type="match status" value="1"/>
</dbReference>
<dbReference type="PROSITE" id="PS00622">
    <property type="entry name" value="HTH_LUXR_1"/>
    <property type="match status" value="1"/>
</dbReference>
<organism evidence="6 7">
    <name type="scientific">Flavobacterium nakdongensis</name>
    <dbReference type="NCBI Taxonomy" id="3073563"/>
    <lineage>
        <taxon>Bacteria</taxon>
        <taxon>Pseudomonadati</taxon>
        <taxon>Bacteroidota</taxon>
        <taxon>Flavobacteriia</taxon>
        <taxon>Flavobacteriales</taxon>
        <taxon>Flavobacteriaceae</taxon>
        <taxon>Flavobacterium</taxon>
    </lineage>
</organism>
<dbReference type="InterPro" id="IPR051015">
    <property type="entry name" value="EvgA-like"/>
</dbReference>
<dbReference type="EMBL" id="CP133721">
    <property type="protein sequence ID" value="WMW78194.1"/>
    <property type="molecule type" value="Genomic_DNA"/>
</dbReference>
<dbReference type="InterPro" id="IPR011006">
    <property type="entry name" value="CheY-like_superfamily"/>
</dbReference>
<evidence type="ECO:0000259" key="5">
    <source>
        <dbReference type="PROSITE" id="PS50110"/>
    </source>
</evidence>
<dbReference type="SUPFAM" id="SSF46894">
    <property type="entry name" value="C-terminal effector domain of the bipartite response regulators"/>
    <property type="match status" value="1"/>
</dbReference>
<evidence type="ECO:0000256" key="2">
    <source>
        <dbReference type="ARBA" id="ARBA00023125"/>
    </source>
</evidence>
<dbReference type="PROSITE" id="PS50110">
    <property type="entry name" value="RESPONSE_REGULATORY"/>
    <property type="match status" value="1"/>
</dbReference>
<dbReference type="PROSITE" id="PS50043">
    <property type="entry name" value="HTH_LUXR_2"/>
    <property type="match status" value="1"/>
</dbReference>
<dbReference type="SUPFAM" id="SSF52172">
    <property type="entry name" value="CheY-like"/>
    <property type="match status" value="1"/>
</dbReference>
<dbReference type="PANTHER" id="PTHR45566:SF1">
    <property type="entry name" value="HTH-TYPE TRANSCRIPTIONAL REGULATOR YHJB-RELATED"/>
    <property type="match status" value="1"/>
</dbReference>
<dbReference type="InterPro" id="IPR016032">
    <property type="entry name" value="Sig_transdc_resp-reg_C-effctor"/>
</dbReference>
<evidence type="ECO:0000313" key="6">
    <source>
        <dbReference type="EMBL" id="WMW78194.1"/>
    </source>
</evidence>
<evidence type="ECO:0000259" key="4">
    <source>
        <dbReference type="PROSITE" id="PS50043"/>
    </source>
</evidence>